<evidence type="ECO:0000313" key="5">
    <source>
        <dbReference type="EMBL" id="KAK6946203.1"/>
    </source>
</evidence>
<dbReference type="EMBL" id="JBAMMX010000002">
    <property type="protein sequence ID" value="KAK6946203.1"/>
    <property type="molecule type" value="Genomic_DNA"/>
</dbReference>
<dbReference type="Pfam" id="PF00400">
    <property type="entry name" value="WD40"/>
    <property type="match status" value="2"/>
</dbReference>
<dbReference type="GO" id="GO:0005737">
    <property type="term" value="C:cytoplasm"/>
    <property type="evidence" value="ECO:0007669"/>
    <property type="project" value="TreeGrafter"/>
</dbReference>
<dbReference type="InterPro" id="IPR001680">
    <property type="entry name" value="WD40_rpt"/>
</dbReference>
<dbReference type="InterPro" id="IPR036322">
    <property type="entry name" value="WD40_repeat_dom_sf"/>
</dbReference>
<dbReference type="GO" id="GO:0005634">
    <property type="term" value="C:nucleus"/>
    <property type="evidence" value="ECO:0007669"/>
    <property type="project" value="TreeGrafter"/>
</dbReference>
<feature type="repeat" description="WD" evidence="4">
    <location>
        <begin position="62"/>
        <end position="108"/>
    </location>
</feature>
<accession>A0AAN8ZTF4</accession>
<evidence type="ECO:0000313" key="6">
    <source>
        <dbReference type="Proteomes" id="UP001370490"/>
    </source>
</evidence>
<evidence type="ECO:0000256" key="4">
    <source>
        <dbReference type="PROSITE-ProRule" id="PRU00221"/>
    </source>
</evidence>
<dbReference type="SMART" id="SM00320">
    <property type="entry name" value="WD40"/>
    <property type="match status" value="3"/>
</dbReference>
<keyword evidence="2 4" id="KW-0853">WD repeat</keyword>
<organism evidence="5 6">
    <name type="scientific">Dillenia turbinata</name>
    <dbReference type="NCBI Taxonomy" id="194707"/>
    <lineage>
        <taxon>Eukaryota</taxon>
        <taxon>Viridiplantae</taxon>
        <taxon>Streptophyta</taxon>
        <taxon>Embryophyta</taxon>
        <taxon>Tracheophyta</taxon>
        <taxon>Spermatophyta</taxon>
        <taxon>Magnoliopsida</taxon>
        <taxon>eudicotyledons</taxon>
        <taxon>Gunneridae</taxon>
        <taxon>Pentapetalae</taxon>
        <taxon>Dilleniales</taxon>
        <taxon>Dilleniaceae</taxon>
        <taxon>Dillenia</taxon>
    </lineage>
</organism>
<keyword evidence="3" id="KW-0677">Repeat</keyword>
<sequence length="247" mass="28037">MEIDSPEYRLSSELHGHEDDVRGICICGEFGFATSSRDRTVRCWGLDQQSNKKHKYSSSKILLGHSSFVGPLAWIPPNDQFLEGGLVSGGMDTVVIVWDLKRGESVQTLRGHQLQVTGVALDGDDIVSSTIRRWRKGQCIEFWEAQKSAIQSVLKLPSGELVTGLDLPPKVIPPKTRNGPLLNKTYDWGHMKHYTLELKFDRLLEISIVICVDFSFQLRRQGWQQGETWKRTHEEREGRQPGVLLQI</sequence>
<evidence type="ECO:0000256" key="3">
    <source>
        <dbReference type="ARBA" id="ARBA00022737"/>
    </source>
</evidence>
<evidence type="ECO:0000256" key="2">
    <source>
        <dbReference type="ARBA" id="ARBA00022574"/>
    </source>
</evidence>
<keyword evidence="6" id="KW-1185">Reference proteome</keyword>
<gene>
    <name evidence="5" type="ORF">RJ641_013747</name>
</gene>
<dbReference type="AlphaFoldDB" id="A0AAN8ZTF4"/>
<protein>
    <submittedName>
        <fullName evidence="5">WD40 repeat</fullName>
    </submittedName>
</protein>
<dbReference type="PANTHER" id="PTHR19849:SF0">
    <property type="entry name" value="PHOSPHOLIPASE A-2-ACTIVATING PROTEIN"/>
    <property type="match status" value="1"/>
</dbReference>
<dbReference type="GO" id="GO:0043161">
    <property type="term" value="P:proteasome-mediated ubiquitin-dependent protein catabolic process"/>
    <property type="evidence" value="ECO:0007669"/>
    <property type="project" value="TreeGrafter"/>
</dbReference>
<dbReference type="PROSITE" id="PS50082">
    <property type="entry name" value="WD_REPEATS_2"/>
    <property type="match status" value="1"/>
</dbReference>
<dbReference type="InterPro" id="IPR019775">
    <property type="entry name" value="WD40_repeat_CS"/>
</dbReference>
<dbReference type="Gene3D" id="2.130.10.10">
    <property type="entry name" value="YVTN repeat-like/Quinoprotein amine dehydrogenase"/>
    <property type="match status" value="1"/>
</dbReference>
<evidence type="ECO:0000256" key="1">
    <source>
        <dbReference type="ARBA" id="ARBA00022490"/>
    </source>
</evidence>
<proteinExistence type="predicted"/>
<dbReference type="PANTHER" id="PTHR19849">
    <property type="entry name" value="PHOSPHOLIPASE A-2-ACTIVATING PROTEIN"/>
    <property type="match status" value="1"/>
</dbReference>
<name>A0AAN8ZTF4_9MAGN</name>
<comment type="caution">
    <text evidence="5">The sequence shown here is derived from an EMBL/GenBank/DDBJ whole genome shotgun (WGS) entry which is preliminary data.</text>
</comment>
<reference evidence="5 6" key="1">
    <citation type="submission" date="2023-12" db="EMBL/GenBank/DDBJ databases">
        <title>A high-quality genome assembly for Dillenia turbinata (Dilleniales).</title>
        <authorList>
            <person name="Chanderbali A."/>
        </authorList>
    </citation>
    <scope>NUCLEOTIDE SEQUENCE [LARGE SCALE GENOMIC DNA]</scope>
    <source>
        <strain evidence="5">LSX21</strain>
        <tissue evidence="5">Leaf</tissue>
    </source>
</reference>
<dbReference type="GO" id="GO:0043130">
    <property type="term" value="F:ubiquitin binding"/>
    <property type="evidence" value="ECO:0007669"/>
    <property type="project" value="TreeGrafter"/>
</dbReference>
<keyword evidence="1" id="KW-0963">Cytoplasm</keyword>
<dbReference type="Proteomes" id="UP001370490">
    <property type="component" value="Unassembled WGS sequence"/>
</dbReference>
<dbReference type="InterPro" id="IPR015943">
    <property type="entry name" value="WD40/YVTN_repeat-like_dom_sf"/>
</dbReference>
<dbReference type="SUPFAM" id="SSF50978">
    <property type="entry name" value="WD40 repeat-like"/>
    <property type="match status" value="1"/>
</dbReference>
<dbReference type="PROSITE" id="PS00678">
    <property type="entry name" value="WD_REPEATS_1"/>
    <property type="match status" value="1"/>
</dbReference>
<dbReference type="GO" id="GO:0010992">
    <property type="term" value="P:ubiquitin recycling"/>
    <property type="evidence" value="ECO:0007669"/>
    <property type="project" value="TreeGrafter"/>
</dbReference>